<organism evidence="1 2">
    <name type="scientific">Halocaridina rubra</name>
    <name type="common">Hawaiian red shrimp</name>
    <dbReference type="NCBI Taxonomy" id="373956"/>
    <lineage>
        <taxon>Eukaryota</taxon>
        <taxon>Metazoa</taxon>
        <taxon>Ecdysozoa</taxon>
        <taxon>Arthropoda</taxon>
        <taxon>Crustacea</taxon>
        <taxon>Multicrustacea</taxon>
        <taxon>Malacostraca</taxon>
        <taxon>Eumalacostraca</taxon>
        <taxon>Eucarida</taxon>
        <taxon>Decapoda</taxon>
        <taxon>Pleocyemata</taxon>
        <taxon>Caridea</taxon>
        <taxon>Atyoidea</taxon>
        <taxon>Atyidae</taxon>
        <taxon>Halocaridina</taxon>
    </lineage>
</organism>
<sequence>MEYSSPFNDSVRIHGMYAAYKGKKDKVMTKILGKRYWLAHFNSMTIRKLSRGNKVLSIRRLSTPSTVLSSSKSATRFMWYYLNKQLNWVEFGCTGGVASSLSFFNNRLQLKRLKENFFLRL</sequence>
<name>A0AAN8WL70_HALRR</name>
<reference evidence="1 2" key="1">
    <citation type="submission" date="2023-11" db="EMBL/GenBank/DDBJ databases">
        <title>Halocaridina rubra genome assembly.</title>
        <authorList>
            <person name="Smith C."/>
        </authorList>
    </citation>
    <scope>NUCLEOTIDE SEQUENCE [LARGE SCALE GENOMIC DNA]</scope>
    <source>
        <strain evidence="1">EP-1</strain>
        <tissue evidence="1">Whole</tissue>
    </source>
</reference>
<protein>
    <submittedName>
        <fullName evidence="1">Uncharacterized protein</fullName>
    </submittedName>
</protein>
<evidence type="ECO:0000313" key="2">
    <source>
        <dbReference type="Proteomes" id="UP001381693"/>
    </source>
</evidence>
<gene>
    <name evidence="1" type="ORF">SK128_004400</name>
</gene>
<dbReference type="AlphaFoldDB" id="A0AAN8WL70"/>
<dbReference type="Proteomes" id="UP001381693">
    <property type="component" value="Unassembled WGS sequence"/>
</dbReference>
<accession>A0AAN8WL70</accession>
<keyword evidence="2" id="KW-1185">Reference proteome</keyword>
<comment type="caution">
    <text evidence="1">The sequence shown here is derived from an EMBL/GenBank/DDBJ whole genome shotgun (WGS) entry which is preliminary data.</text>
</comment>
<evidence type="ECO:0000313" key="1">
    <source>
        <dbReference type="EMBL" id="KAK7047503.1"/>
    </source>
</evidence>
<proteinExistence type="predicted"/>
<dbReference type="EMBL" id="JAXCGZ010021625">
    <property type="protein sequence ID" value="KAK7047503.1"/>
    <property type="molecule type" value="Genomic_DNA"/>
</dbReference>